<dbReference type="AlphaFoldDB" id="A0A401H8R1"/>
<dbReference type="PANTHER" id="PTHR40029:SF2">
    <property type="entry name" value="HEPTAPRENYLGLYCERYL PHOSPHATE SYNTHASE"/>
    <property type="match status" value="1"/>
</dbReference>
<evidence type="ECO:0000256" key="3">
    <source>
        <dbReference type="ARBA" id="ARBA00022723"/>
    </source>
</evidence>
<dbReference type="Proteomes" id="UP000291213">
    <property type="component" value="Unassembled WGS sequence"/>
</dbReference>
<feature type="binding site" evidence="9">
    <location>
        <begin position="234"/>
        <end position="235"/>
    </location>
    <ligand>
        <name>sn-glycerol 1-phosphate</name>
        <dbReference type="ChEBI" id="CHEBI:57685"/>
    </ligand>
</feature>
<dbReference type="InterPro" id="IPR039074">
    <property type="entry name" value="GGGP/HepGP_synthase_I"/>
</dbReference>
<evidence type="ECO:0000256" key="6">
    <source>
        <dbReference type="ARBA" id="ARBA00023209"/>
    </source>
</evidence>
<comment type="subcellular location">
    <subcellularLocation>
        <location evidence="9">Cytoplasm</location>
    </subcellularLocation>
</comment>
<comment type="pathway">
    <text evidence="9">Membrane lipid metabolism; glycerophospholipid metabolism.</text>
</comment>
<keyword evidence="3 9" id="KW-0479">Metal-binding</keyword>
<keyword evidence="7 9" id="KW-1208">Phospholipid metabolism</keyword>
<evidence type="ECO:0000256" key="9">
    <source>
        <dbReference type="HAMAP-Rule" id="MF_00112"/>
    </source>
</evidence>
<dbReference type="Pfam" id="PF01884">
    <property type="entry name" value="PcrB"/>
    <property type="match status" value="1"/>
</dbReference>
<dbReference type="InterPro" id="IPR038597">
    <property type="entry name" value="GGGP/HepGP_synthase_sf"/>
</dbReference>
<dbReference type="InterPro" id="IPR008205">
    <property type="entry name" value="GGGP_HepGP_synthase"/>
</dbReference>
<organism evidence="10 11">
    <name type="scientific">Aeropyrum pernix</name>
    <dbReference type="NCBI Taxonomy" id="56636"/>
    <lineage>
        <taxon>Archaea</taxon>
        <taxon>Thermoproteota</taxon>
        <taxon>Thermoprotei</taxon>
        <taxon>Desulfurococcales</taxon>
        <taxon>Desulfurococcaceae</taxon>
        <taxon>Aeropyrum</taxon>
    </lineage>
</organism>
<proteinExistence type="inferred from homology"/>
<feature type="binding site" evidence="9">
    <location>
        <position position="27"/>
    </location>
    <ligand>
        <name>Mg(2+)</name>
        <dbReference type="ChEBI" id="CHEBI:18420"/>
    </ligand>
</feature>
<name>A0A401H8R1_AERPX</name>
<evidence type="ECO:0000313" key="11">
    <source>
        <dbReference type="Proteomes" id="UP000291213"/>
    </source>
</evidence>
<dbReference type="GO" id="GO:0046474">
    <property type="term" value="P:glycerophospholipid biosynthetic process"/>
    <property type="evidence" value="ECO:0007669"/>
    <property type="project" value="UniProtKB-UniRule"/>
</dbReference>
<evidence type="ECO:0000256" key="7">
    <source>
        <dbReference type="ARBA" id="ARBA00023264"/>
    </source>
</evidence>
<dbReference type="EMBL" id="BDMD01000026">
    <property type="protein sequence ID" value="GBF08835.1"/>
    <property type="molecule type" value="Genomic_DNA"/>
</dbReference>
<keyword evidence="1 9" id="KW-0444">Lipid biosynthesis</keyword>
<gene>
    <name evidence="10" type="ORF">apy_05600</name>
</gene>
<evidence type="ECO:0000256" key="2">
    <source>
        <dbReference type="ARBA" id="ARBA00022679"/>
    </source>
</evidence>
<dbReference type="EC" id="2.5.1.41" evidence="9"/>
<dbReference type="NCBIfam" id="TIGR01769">
    <property type="entry name" value="GGGP"/>
    <property type="match status" value="1"/>
</dbReference>
<evidence type="ECO:0000256" key="4">
    <source>
        <dbReference type="ARBA" id="ARBA00022842"/>
    </source>
</evidence>
<dbReference type="OrthoDB" id="7409at2157"/>
<dbReference type="UniPathway" id="UPA00940"/>
<comment type="caution">
    <text evidence="9">Lacks conserved residue(s) required for the propagation of feature annotation.</text>
</comment>
<comment type="caution">
    <text evidence="10">The sequence shown here is derived from an EMBL/GenBank/DDBJ whole genome shotgun (WGS) entry which is preliminary data.</text>
</comment>
<keyword evidence="9" id="KW-0963">Cytoplasm</keyword>
<accession>A0A401H8R1</accession>
<dbReference type="PANTHER" id="PTHR40029">
    <property type="match status" value="1"/>
</dbReference>
<protein>
    <recommendedName>
        <fullName evidence="9">Geranylgeranylglyceryl phosphate synthase</fullName>
        <shortName evidence="9">GGGP synthase</shortName>
        <shortName evidence="9">GGGPS</shortName>
        <ecNumber evidence="9">2.5.1.41</ecNumber>
    </recommendedName>
    <alternativeName>
        <fullName evidence="9">(S)-3-O-geranylgeranylglyceryl phosphate synthase</fullName>
    </alternativeName>
    <alternativeName>
        <fullName evidence="9">Phosphoglycerol geranylgeranyltransferase</fullName>
    </alternativeName>
</protein>
<evidence type="ECO:0000256" key="8">
    <source>
        <dbReference type="ARBA" id="ARBA00047288"/>
    </source>
</evidence>
<dbReference type="GO" id="GO:0047294">
    <property type="term" value="F:phosphoglycerol geranylgeranyltransferase activity"/>
    <property type="evidence" value="ECO:0007669"/>
    <property type="project" value="UniProtKB-UniRule"/>
</dbReference>
<dbReference type="NCBIfam" id="TIGR01768">
    <property type="entry name" value="GGGP-family"/>
    <property type="match status" value="1"/>
</dbReference>
<feature type="binding site" evidence="9">
    <location>
        <begin position="212"/>
        <end position="213"/>
    </location>
    <ligand>
        <name>sn-glycerol 1-phosphate</name>
        <dbReference type="ChEBI" id="CHEBI:57685"/>
    </ligand>
</feature>
<keyword evidence="4 9" id="KW-0460">Magnesium</keyword>
<dbReference type="CDD" id="cd02812">
    <property type="entry name" value="PcrB_like"/>
    <property type="match status" value="1"/>
</dbReference>
<reference evidence="10 11" key="1">
    <citation type="submission" date="2017-02" db="EMBL/GenBank/DDBJ databases">
        <title>isolation and characterization of a novel temperate virus Aeropyrum globular virus 1 infecting hyperthermophilic archaeon Aeropyrum.</title>
        <authorList>
            <person name="Yumiya M."/>
            <person name="Yoshida T."/>
            <person name="Sako Y."/>
        </authorList>
    </citation>
    <scope>NUCLEOTIDE SEQUENCE [LARGE SCALE GENOMIC DNA]</scope>
    <source>
        <strain evidence="10 11">YK1-12-2013</strain>
    </source>
</reference>
<keyword evidence="5 9" id="KW-0443">Lipid metabolism</keyword>
<keyword evidence="6 9" id="KW-0594">Phospholipid biosynthesis</keyword>
<dbReference type="InterPro" id="IPR010946">
    <property type="entry name" value="GGGP_synth"/>
</dbReference>
<dbReference type="Gene3D" id="3.20.20.390">
    <property type="entry name" value="FMN-linked oxidoreductases"/>
    <property type="match status" value="1"/>
</dbReference>
<comment type="function">
    <text evidence="9">Prenyltransferase that catalyzes the transfer of the geranylgeranyl moiety of geranylgeranyl diphosphate (GGPP) to the C3 hydroxyl of sn-glycerol-1-phosphate (G1P). This reaction is the first ether-bond-formation step in the biosynthesis of archaeal membrane lipids.</text>
</comment>
<feature type="binding site" evidence="9">
    <location>
        <begin position="174"/>
        <end position="180"/>
    </location>
    <ligand>
        <name>sn-glycerol 1-phosphate</name>
        <dbReference type="ChEBI" id="CHEBI:57685"/>
    </ligand>
</feature>
<comment type="similarity">
    <text evidence="9">Belongs to the GGGP/HepGP synthase family. Group II subfamily.</text>
</comment>
<dbReference type="GO" id="GO:0120536">
    <property type="term" value="F:heptaprenylglyceryl phosphate synthase activity"/>
    <property type="evidence" value="ECO:0007669"/>
    <property type="project" value="UniProtKB-ARBA"/>
</dbReference>
<evidence type="ECO:0000256" key="1">
    <source>
        <dbReference type="ARBA" id="ARBA00022516"/>
    </source>
</evidence>
<dbReference type="GO" id="GO:0005737">
    <property type="term" value="C:cytoplasm"/>
    <property type="evidence" value="ECO:0007669"/>
    <property type="project" value="UniProtKB-SubCell"/>
</dbReference>
<comment type="catalytic activity">
    <reaction evidence="8 9">
        <text>sn-glycerol 1-phosphate + (2E,6E,10E)-geranylgeranyl diphosphate = sn-3-O-(geranylgeranyl)glycerol 1-phosphate + diphosphate</text>
        <dbReference type="Rhea" id="RHEA:23404"/>
        <dbReference type="ChEBI" id="CHEBI:33019"/>
        <dbReference type="ChEBI" id="CHEBI:57677"/>
        <dbReference type="ChEBI" id="CHEBI:57685"/>
        <dbReference type="ChEBI" id="CHEBI:58756"/>
        <dbReference type="EC" id="2.5.1.41"/>
    </reaction>
</comment>
<dbReference type="SUPFAM" id="SSF51395">
    <property type="entry name" value="FMN-linked oxidoreductases"/>
    <property type="match status" value="1"/>
</dbReference>
<keyword evidence="2 9" id="KW-0808">Transferase</keyword>
<dbReference type="HAMAP" id="MF_00112">
    <property type="entry name" value="GGGP_HepGP_synthase"/>
    <property type="match status" value="1"/>
</dbReference>
<evidence type="ECO:0000313" key="10">
    <source>
        <dbReference type="EMBL" id="GBF08835.1"/>
    </source>
</evidence>
<dbReference type="GO" id="GO:0000287">
    <property type="term" value="F:magnesium ion binding"/>
    <property type="evidence" value="ECO:0007669"/>
    <property type="project" value="UniProtKB-UniRule"/>
</dbReference>
<feature type="binding site" evidence="9">
    <location>
        <position position="56"/>
    </location>
    <ligand>
        <name>Mg(2+)</name>
        <dbReference type="ChEBI" id="CHEBI:18420"/>
    </ligand>
</feature>
<dbReference type="NCBIfam" id="NF003198">
    <property type="entry name" value="PRK04169.1-2"/>
    <property type="match status" value="1"/>
</dbReference>
<dbReference type="RefSeq" id="WP_131159870.1">
    <property type="nucleotide sequence ID" value="NZ_BDMD01000026.1"/>
</dbReference>
<evidence type="ECO:0000256" key="5">
    <source>
        <dbReference type="ARBA" id="ARBA00023098"/>
    </source>
</evidence>
<comment type="cofactor">
    <cofactor evidence="9">
        <name>Mg(2+)</name>
        <dbReference type="ChEBI" id="CHEBI:18420"/>
    </cofactor>
</comment>
<sequence length="254" mass="26172">MAGKRRRLLEKLLERRSRGRLHFTLIDPDKTGPVEAGEIAARAAEAGSDAILVGGSIGVTFEETDGVVKAAKRSGLPVILFPGGHTNASRHADAVLFLTVMNSDNPYYIVQAQILGAPLALKLGLEAIPTSYIIVGYGGAAGFVARARPIPYEKPELAALHALAGAMMGGRIIYLEAGSGAPKPVPPEAVAASRKLVDAAGYGGEVLLTVGGGVRTPEAARMLAEAGADVLVTGTLAEESPGKLAEVVEAFKSA</sequence>